<reference evidence="1" key="2">
    <citation type="submission" date="2020-11" db="EMBL/GenBank/DDBJ databases">
        <authorList>
            <consortium name="DOE Joint Genome Institute"/>
            <person name="Kuo A."/>
            <person name="Miyauchi S."/>
            <person name="Kiss E."/>
            <person name="Drula E."/>
            <person name="Kohler A."/>
            <person name="Sanchez-Garcia M."/>
            <person name="Andreopoulos B."/>
            <person name="Barry K.W."/>
            <person name="Bonito G."/>
            <person name="Buee M."/>
            <person name="Carver A."/>
            <person name="Chen C."/>
            <person name="Cichocki N."/>
            <person name="Clum A."/>
            <person name="Culley D."/>
            <person name="Crous P.W."/>
            <person name="Fauchery L."/>
            <person name="Girlanda M."/>
            <person name="Hayes R."/>
            <person name="Keri Z."/>
            <person name="Labutti K."/>
            <person name="Lipzen A."/>
            <person name="Lombard V."/>
            <person name="Magnuson J."/>
            <person name="Maillard F."/>
            <person name="Morin E."/>
            <person name="Murat C."/>
            <person name="Nolan M."/>
            <person name="Ohm R."/>
            <person name="Pangilinan J."/>
            <person name="Pereira M."/>
            <person name="Perotto S."/>
            <person name="Peter M."/>
            <person name="Riley R."/>
            <person name="Sitrit Y."/>
            <person name="Stielow B."/>
            <person name="Szollosi G."/>
            <person name="Zifcakova L."/>
            <person name="Stursova M."/>
            <person name="Spatafora J.W."/>
            <person name="Tedersoo L."/>
            <person name="Vaario L.-M."/>
            <person name="Yamada A."/>
            <person name="Yan M."/>
            <person name="Wang P."/>
            <person name="Xu J."/>
            <person name="Bruns T."/>
            <person name="Baldrian P."/>
            <person name="Vilgalys R."/>
            <person name="Henrissat B."/>
            <person name="Grigoriev I.V."/>
            <person name="Hibbett D."/>
            <person name="Nagy L.G."/>
            <person name="Martin F.M."/>
        </authorList>
    </citation>
    <scope>NUCLEOTIDE SEQUENCE</scope>
    <source>
        <strain evidence="1">UH-Tt-Lm1</strain>
    </source>
</reference>
<name>A0A9P6HQC2_9AGAM</name>
<gene>
    <name evidence="1" type="ORF">BJ322DRAFT_1017291</name>
</gene>
<evidence type="ECO:0000313" key="2">
    <source>
        <dbReference type="Proteomes" id="UP000736335"/>
    </source>
</evidence>
<dbReference type="Proteomes" id="UP000736335">
    <property type="component" value="Unassembled WGS sequence"/>
</dbReference>
<keyword evidence="2" id="KW-1185">Reference proteome</keyword>
<sequence length="207" mass="23700">MYKENEPAAKPSFFYVRISSAETIAKDGESRHPRQTPVSTSTWYPRRLRVQLHDKDTKVLALQESEGQSVHQKRRVPTVERLCVTAAPRPDILLELEELSDFGLATDLHWAHDTAYYEQQRLHLLHKHGVDIEDMNGFQDGMRTRRMNRKDIESLMGGGDGEGGIFTRREKHGRKLAYSRQSVAPTHTCHQRLFAATVTRFHVIGGP</sequence>
<organism evidence="1 2">
    <name type="scientific">Thelephora terrestris</name>
    <dbReference type="NCBI Taxonomy" id="56493"/>
    <lineage>
        <taxon>Eukaryota</taxon>
        <taxon>Fungi</taxon>
        <taxon>Dikarya</taxon>
        <taxon>Basidiomycota</taxon>
        <taxon>Agaricomycotina</taxon>
        <taxon>Agaricomycetes</taxon>
        <taxon>Thelephorales</taxon>
        <taxon>Thelephoraceae</taxon>
        <taxon>Thelephora</taxon>
    </lineage>
</organism>
<dbReference type="OrthoDB" id="3638488at2759"/>
<proteinExistence type="predicted"/>
<reference evidence="1" key="1">
    <citation type="journal article" date="2020" name="Nat. Commun.">
        <title>Large-scale genome sequencing of mycorrhizal fungi provides insights into the early evolution of symbiotic traits.</title>
        <authorList>
            <person name="Miyauchi S."/>
            <person name="Kiss E."/>
            <person name="Kuo A."/>
            <person name="Drula E."/>
            <person name="Kohler A."/>
            <person name="Sanchez-Garcia M."/>
            <person name="Morin E."/>
            <person name="Andreopoulos B."/>
            <person name="Barry K.W."/>
            <person name="Bonito G."/>
            <person name="Buee M."/>
            <person name="Carver A."/>
            <person name="Chen C."/>
            <person name="Cichocki N."/>
            <person name="Clum A."/>
            <person name="Culley D."/>
            <person name="Crous P.W."/>
            <person name="Fauchery L."/>
            <person name="Girlanda M."/>
            <person name="Hayes R.D."/>
            <person name="Keri Z."/>
            <person name="LaButti K."/>
            <person name="Lipzen A."/>
            <person name="Lombard V."/>
            <person name="Magnuson J."/>
            <person name="Maillard F."/>
            <person name="Murat C."/>
            <person name="Nolan M."/>
            <person name="Ohm R.A."/>
            <person name="Pangilinan J."/>
            <person name="Pereira M.F."/>
            <person name="Perotto S."/>
            <person name="Peter M."/>
            <person name="Pfister S."/>
            <person name="Riley R."/>
            <person name="Sitrit Y."/>
            <person name="Stielow J.B."/>
            <person name="Szollosi G."/>
            <person name="Zifcakova L."/>
            <person name="Stursova M."/>
            <person name="Spatafora J.W."/>
            <person name="Tedersoo L."/>
            <person name="Vaario L.M."/>
            <person name="Yamada A."/>
            <person name="Yan M."/>
            <person name="Wang P."/>
            <person name="Xu J."/>
            <person name="Bruns T."/>
            <person name="Baldrian P."/>
            <person name="Vilgalys R."/>
            <person name="Dunand C."/>
            <person name="Henrissat B."/>
            <person name="Grigoriev I.V."/>
            <person name="Hibbett D."/>
            <person name="Nagy L.G."/>
            <person name="Martin F.M."/>
        </authorList>
    </citation>
    <scope>NUCLEOTIDE SEQUENCE</scope>
    <source>
        <strain evidence="1">UH-Tt-Lm1</strain>
    </source>
</reference>
<comment type="caution">
    <text evidence="1">The sequence shown here is derived from an EMBL/GenBank/DDBJ whole genome shotgun (WGS) entry which is preliminary data.</text>
</comment>
<protein>
    <submittedName>
        <fullName evidence="1">Uncharacterized protein</fullName>
    </submittedName>
</protein>
<dbReference type="EMBL" id="WIUZ02000002">
    <property type="protein sequence ID" value="KAF9790620.1"/>
    <property type="molecule type" value="Genomic_DNA"/>
</dbReference>
<accession>A0A9P6HQC2</accession>
<evidence type="ECO:0000313" key="1">
    <source>
        <dbReference type="EMBL" id="KAF9790620.1"/>
    </source>
</evidence>
<dbReference type="AlphaFoldDB" id="A0A9P6HQC2"/>